<feature type="domain" description="ABC transmembrane type-2" evidence="7">
    <location>
        <begin position="162"/>
        <end position="393"/>
    </location>
</feature>
<dbReference type="PANTHER" id="PTHR43229:SF2">
    <property type="entry name" value="NODULATION PROTEIN J"/>
    <property type="match status" value="1"/>
</dbReference>
<evidence type="ECO:0000259" key="7">
    <source>
        <dbReference type="PROSITE" id="PS51012"/>
    </source>
</evidence>
<evidence type="ECO:0000256" key="6">
    <source>
        <dbReference type="SAM" id="MobiDB-lite"/>
    </source>
</evidence>
<dbReference type="InterPro" id="IPR051784">
    <property type="entry name" value="Nod_factor_ABC_transporter"/>
</dbReference>
<reference evidence="9" key="1">
    <citation type="journal article" date="2019" name="Int. J. Syst. Evol. Microbiol.">
        <title>The Global Catalogue of Microorganisms (GCM) 10K type strain sequencing project: providing services to taxonomists for standard genome sequencing and annotation.</title>
        <authorList>
            <consortium name="The Broad Institute Genomics Platform"/>
            <consortium name="The Broad Institute Genome Sequencing Center for Infectious Disease"/>
            <person name="Wu L."/>
            <person name="Ma J."/>
        </authorList>
    </citation>
    <scope>NUCLEOTIDE SEQUENCE [LARGE SCALE GENOMIC DNA]</scope>
    <source>
        <strain evidence="9">JCM 17695</strain>
    </source>
</reference>
<keyword evidence="9" id="KW-1185">Reference proteome</keyword>
<feature type="transmembrane region" description="Helical" evidence="5">
    <location>
        <begin position="206"/>
        <end position="231"/>
    </location>
</feature>
<evidence type="ECO:0000313" key="8">
    <source>
        <dbReference type="EMBL" id="MFC7614729.1"/>
    </source>
</evidence>
<organism evidence="8 9">
    <name type="scientific">Actinokineospora soli</name>
    <dbReference type="NCBI Taxonomy" id="1048753"/>
    <lineage>
        <taxon>Bacteria</taxon>
        <taxon>Bacillati</taxon>
        <taxon>Actinomycetota</taxon>
        <taxon>Actinomycetes</taxon>
        <taxon>Pseudonocardiales</taxon>
        <taxon>Pseudonocardiaceae</taxon>
        <taxon>Actinokineospora</taxon>
    </lineage>
</organism>
<dbReference type="PANTHER" id="PTHR43229">
    <property type="entry name" value="NODULATION PROTEIN J"/>
    <property type="match status" value="1"/>
</dbReference>
<keyword evidence="3 5" id="KW-1133">Transmembrane helix</keyword>
<keyword evidence="5" id="KW-1003">Cell membrane</keyword>
<evidence type="ECO:0000256" key="5">
    <source>
        <dbReference type="RuleBase" id="RU361157"/>
    </source>
</evidence>
<keyword evidence="4 5" id="KW-0472">Membrane</keyword>
<accession>A0ABW2TNK9</accession>
<feature type="region of interest" description="Disordered" evidence="6">
    <location>
        <begin position="1"/>
        <end position="123"/>
    </location>
</feature>
<feature type="transmembrane region" description="Helical" evidence="5">
    <location>
        <begin position="163"/>
        <end position="186"/>
    </location>
</feature>
<dbReference type="Pfam" id="PF01061">
    <property type="entry name" value="ABC2_membrane"/>
    <property type="match status" value="1"/>
</dbReference>
<evidence type="ECO:0000313" key="9">
    <source>
        <dbReference type="Proteomes" id="UP001596512"/>
    </source>
</evidence>
<comment type="subcellular location">
    <subcellularLocation>
        <location evidence="5">Cell membrane</location>
        <topology evidence="5">Multi-pass membrane protein</topology>
    </subcellularLocation>
    <subcellularLocation>
        <location evidence="1">Membrane</location>
        <topology evidence="1">Multi-pass membrane protein</topology>
    </subcellularLocation>
</comment>
<dbReference type="Proteomes" id="UP001596512">
    <property type="component" value="Unassembled WGS sequence"/>
</dbReference>
<keyword evidence="2 5" id="KW-0812">Transmembrane</keyword>
<evidence type="ECO:0000256" key="2">
    <source>
        <dbReference type="ARBA" id="ARBA00022692"/>
    </source>
</evidence>
<evidence type="ECO:0000256" key="3">
    <source>
        <dbReference type="ARBA" id="ARBA00022989"/>
    </source>
</evidence>
<dbReference type="EMBL" id="JBHTEY010000004">
    <property type="protein sequence ID" value="MFC7614729.1"/>
    <property type="molecule type" value="Genomic_DNA"/>
</dbReference>
<feature type="transmembrane region" description="Helical" evidence="5">
    <location>
        <begin position="313"/>
        <end position="332"/>
    </location>
</feature>
<evidence type="ECO:0000256" key="1">
    <source>
        <dbReference type="ARBA" id="ARBA00004141"/>
    </source>
</evidence>
<feature type="transmembrane region" description="Helical" evidence="5">
    <location>
        <begin position="277"/>
        <end position="301"/>
    </location>
</feature>
<keyword evidence="5" id="KW-0813">Transport</keyword>
<evidence type="ECO:0000256" key="4">
    <source>
        <dbReference type="ARBA" id="ARBA00023136"/>
    </source>
</evidence>
<comment type="similarity">
    <text evidence="5">Belongs to the ABC-2 integral membrane protein family.</text>
</comment>
<dbReference type="InterPro" id="IPR013525">
    <property type="entry name" value="ABC2_TM"/>
</dbReference>
<sequence>MEPQRPGTTGGERRRPADTGTDAPSGVPGGSAYWNNGGETAGTGDPYGVPNGSAYWNNGGETAGTGDPYGVPDGSAYWNSGTGRAKARAAHGEATDGNTRARRRGGRAQDPNPAAEWHPGAGDPDETVLIRRWAGRWRPATPIQQVLVLTGRSLRLAFSDRKLVFFGLLQPVVLLLLFSQVFSGIGTLPGVAEYNGYINYLLPATLVTIALTTAVGAGVGLLTEVFTGFIGRLRAMPLTLGAVLFARTLADSVRLALSLTAATVIAVPVLGFRPGSIVGLALGLLLSIVVGWGLSWLFIAIACWQPKPEAMQAASFIVMVPLMFGSSAYLPLEVMPTWVRWFSSVNPVTYAVDAVRALSLDRPAGWSPVLALALAGAAAVGGAAWAFRLFRRAT</sequence>
<gene>
    <name evidence="8" type="ORF">ACFQV2_15545</name>
</gene>
<feature type="transmembrane region" description="Helical" evidence="5">
    <location>
        <begin position="252"/>
        <end position="271"/>
    </location>
</feature>
<dbReference type="InterPro" id="IPR047817">
    <property type="entry name" value="ABC2_TM_bact-type"/>
</dbReference>
<feature type="transmembrane region" description="Helical" evidence="5">
    <location>
        <begin position="369"/>
        <end position="390"/>
    </location>
</feature>
<dbReference type="PROSITE" id="PS51012">
    <property type="entry name" value="ABC_TM2"/>
    <property type="match status" value="1"/>
</dbReference>
<comment type="caution">
    <text evidence="8">The sequence shown here is derived from an EMBL/GenBank/DDBJ whole genome shotgun (WGS) entry which is preliminary data.</text>
</comment>
<proteinExistence type="inferred from homology"/>
<protein>
    <recommendedName>
        <fullName evidence="5">Transport permease protein</fullName>
    </recommendedName>
</protein>
<name>A0ABW2TNK9_9PSEU</name>